<evidence type="ECO:0000256" key="1">
    <source>
        <dbReference type="SAM" id="Phobius"/>
    </source>
</evidence>
<keyword evidence="1" id="KW-0812">Transmembrane</keyword>
<gene>
    <name evidence="2" type="ORF">Ari01nite_74290</name>
</gene>
<dbReference type="AlphaFoldDB" id="A0A919K776"/>
<reference evidence="2" key="1">
    <citation type="submission" date="2021-01" db="EMBL/GenBank/DDBJ databases">
        <title>Whole genome shotgun sequence of Actinoplanes rishiriensis NBRC 108556.</title>
        <authorList>
            <person name="Komaki H."/>
            <person name="Tamura T."/>
        </authorList>
    </citation>
    <scope>NUCLEOTIDE SEQUENCE</scope>
    <source>
        <strain evidence="2">NBRC 108556</strain>
    </source>
</reference>
<protein>
    <submittedName>
        <fullName evidence="2">Uncharacterized protein</fullName>
    </submittedName>
</protein>
<proteinExistence type="predicted"/>
<dbReference type="Proteomes" id="UP000636960">
    <property type="component" value="Unassembled WGS sequence"/>
</dbReference>
<dbReference type="EMBL" id="BOMV01000078">
    <property type="protein sequence ID" value="GIE99964.1"/>
    <property type="molecule type" value="Genomic_DNA"/>
</dbReference>
<keyword evidence="3" id="KW-1185">Reference proteome</keyword>
<comment type="caution">
    <text evidence="2">The sequence shown here is derived from an EMBL/GenBank/DDBJ whole genome shotgun (WGS) entry which is preliminary data.</text>
</comment>
<evidence type="ECO:0000313" key="2">
    <source>
        <dbReference type="EMBL" id="GIE99964.1"/>
    </source>
</evidence>
<organism evidence="2 3">
    <name type="scientific">Paractinoplanes rishiriensis</name>
    <dbReference type="NCBI Taxonomy" id="1050105"/>
    <lineage>
        <taxon>Bacteria</taxon>
        <taxon>Bacillati</taxon>
        <taxon>Actinomycetota</taxon>
        <taxon>Actinomycetes</taxon>
        <taxon>Micromonosporales</taxon>
        <taxon>Micromonosporaceae</taxon>
        <taxon>Paractinoplanes</taxon>
    </lineage>
</organism>
<feature type="transmembrane region" description="Helical" evidence="1">
    <location>
        <begin position="24"/>
        <end position="43"/>
    </location>
</feature>
<accession>A0A919K776</accession>
<feature type="transmembrane region" description="Helical" evidence="1">
    <location>
        <begin position="55"/>
        <end position="74"/>
    </location>
</feature>
<feature type="transmembrane region" description="Helical" evidence="1">
    <location>
        <begin position="80"/>
        <end position="104"/>
    </location>
</feature>
<keyword evidence="1" id="KW-1133">Transmembrane helix</keyword>
<evidence type="ECO:0000313" key="3">
    <source>
        <dbReference type="Proteomes" id="UP000636960"/>
    </source>
</evidence>
<keyword evidence="1" id="KW-0472">Membrane</keyword>
<feature type="transmembrane region" description="Helical" evidence="1">
    <location>
        <begin position="125"/>
        <end position="142"/>
    </location>
</feature>
<name>A0A919K776_9ACTN</name>
<sequence length="177" mass="19164">MLGIFDRLLVWLPEHLDWLPAETAGYAVVPAVVVVILVVPALIVRRVLPWIGRYLVVPAVVVLAGAATAVMLVVDLVCTGAFRLLGLPLTGAHYAIGDWTIGGARAVRRATRYRVHQAGAWLRRFSRLLLLLAGVVAVVMWSRGYCARNPAGGCAEPIGQWWHAVDAALRDLAASWA</sequence>